<gene>
    <name evidence="1" type="ORF">AVEN_176265_1</name>
</gene>
<keyword evidence="2" id="KW-1185">Reference proteome</keyword>
<evidence type="ECO:0000313" key="2">
    <source>
        <dbReference type="Proteomes" id="UP000499080"/>
    </source>
</evidence>
<dbReference type="EMBL" id="BGPR01012523">
    <property type="protein sequence ID" value="GBN56438.1"/>
    <property type="molecule type" value="Genomic_DNA"/>
</dbReference>
<name>A0A4Y2PX12_ARAVE</name>
<organism evidence="1 2">
    <name type="scientific">Araneus ventricosus</name>
    <name type="common">Orbweaver spider</name>
    <name type="synonym">Epeira ventricosa</name>
    <dbReference type="NCBI Taxonomy" id="182803"/>
    <lineage>
        <taxon>Eukaryota</taxon>
        <taxon>Metazoa</taxon>
        <taxon>Ecdysozoa</taxon>
        <taxon>Arthropoda</taxon>
        <taxon>Chelicerata</taxon>
        <taxon>Arachnida</taxon>
        <taxon>Araneae</taxon>
        <taxon>Araneomorphae</taxon>
        <taxon>Entelegynae</taxon>
        <taxon>Araneoidea</taxon>
        <taxon>Araneidae</taxon>
        <taxon>Araneus</taxon>
    </lineage>
</organism>
<evidence type="ECO:0000313" key="1">
    <source>
        <dbReference type="EMBL" id="GBN56438.1"/>
    </source>
</evidence>
<protein>
    <submittedName>
        <fullName evidence="1">Uncharacterized protein</fullName>
    </submittedName>
</protein>
<comment type="caution">
    <text evidence="1">The sequence shown here is derived from an EMBL/GenBank/DDBJ whole genome shotgun (WGS) entry which is preliminary data.</text>
</comment>
<dbReference type="Proteomes" id="UP000499080">
    <property type="component" value="Unassembled WGS sequence"/>
</dbReference>
<dbReference type="AlphaFoldDB" id="A0A4Y2PX12"/>
<accession>A0A4Y2PX12</accession>
<sequence length="89" mass="10045">MKEIQVSDEIIKDIFQETKILGGIRRGWLMVQVDRFNGCVWYGLGFGDGTGVGWVRGWSLRKVVDLEEGLLGLSAVDNPSVESDLYRNR</sequence>
<proteinExistence type="predicted"/>
<reference evidence="1 2" key="1">
    <citation type="journal article" date="2019" name="Sci. Rep.">
        <title>Orb-weaving spider Araneus ventricosus genome elucidates the spidroin gene catalogue.</title>
        <authorList>
            <person name="Kono N."/>
            <person name="Nakamura H."/>
            <person name="Ohtoshi R."/>
            <person name="Moran D.A.P."/>
            <person name="Shinohara A."/>
            <person name="Yoshida Y."/>
            <person name="Fujiwara M."/>
            <person name="Mori M."/>
            <person name="Tomita M."/>
            <person name="Arakawa K."/>
        </authorList>
    </citation>
    <scope>NUCLEOTIDE SEQUENCE [LARGE SCALE GENOMIC DNA]</scope>
</reference>